<gene>
    <name evidence="1" type="ORF">JCM19235_3162</name>
</gene>
<sequence>MNKEAITTYMSDLSRAMLAPIYVLPLVGFVIAIGAATTNPGIVEVLPFLDAPFFKGWGKCWFGRR</sequence>
<evidence type="ECO:0000313" key="1">
    <source>
        <dbReference type="EMBL" id="GAL22582.1"/>
    </source>
</evidence>
<dbReference type="STRING" id="990268.JCM19235_3162"/>
<evidence type="ECO:0000313" key="2">
    <source>
        <dbReference type="Proteomes" id="UP000029228"/>
    </source>
</evidence>
<name>A0A090STA7_9VIBR</name>
<proteinExistence type="predicted"/>
<dbReference type="Proteomes" id="UP000029228">
    <property type="component" value="Unassembled WGS sequence"/>
</dbReference>
<dbReference type="EMBL" id="BBMR01000014">
    <property type="protein sequence ID" value="GAL22582.1"/>
    <property type="molecule type" value="Genomic_DNA"/>
</dbReference>
<keyword evidence="2" id="KW-1185">Reference proteome</keyword>
<organism evidence="1 2">
    <name type="scientific">Vibrio maritimus</name>
    <dbReference type="NCBI Taxonomy" id="990268"/>
    <lineage>
        <taxon>Bacteria</taxon>
        <taxon>Pseudomonadati</taxon>
        <taxon>Pseudomonadota</taxon>
        <taxon>Gammaproteobacteria</taxon>
        <taxon>Vibrionales</taxon>
        <taxon>Vibrionaceae</taxon>
        <taxon>Vibrio</taxon>
    </lineage>
</organism>
<reference evidence="1 2" key="1">
    <citation type="submission" date="2014-09" db="EMBL/GenBank/DDBJ databases">
        <title>Vibrio maritimus JCM 19235. (C45) whole genome shotgun sequence.</title>
        <authorList>
            <person name="Sawabe T."/>
            <person name="Meirelles P."/>
            <person name="Nakanishi M."/>
            <person name="Sayaka M."/>
            <person name="Hattori M."/>
            <person name="Ohkuma M."/>
        </authorList>
    </citation>
    <scope>NUCLEOTIDE SEQUENCE [LARGE SCALE GENOMIC DNA]</scope>
    <source>
        <strain evidence="2">JCM19235</strain>
    </source>
</reference>
<accession>A0A090STA7</accession>
<comment type="caution">
    <text evidence="1">The sequence shown here is derived from an EMBL/GenBank/DDBJ whole genome shotgun (WGS) entry which is preliminary data.</text>
</comment>
<protein>
    <submittedName>
        <fullName evidence="1">Uncharacterized protein</fullName>
    </submittedName>
</protein>
<reference evidence="1 2" key="2">
    <citation type="submission" date="2014-09" db="EMBL/GenBank/DDBJ databases">
        <authorList>
            <consortium name="NBRP consortium"/>
            <person name="Sawabe T."/>
            <person name="Meirelles P."/>
            <person name="Nakanishi M."/>
            <person name="Sayaka M."/>
            <person name="Hattori M."/>
            <person name="Ohkuma M."/>
        </authorList>
    </citation>
    <scope>NUCLEOTIDE SEQUENCE [LARGE SCALE GENOMIC DNA]</scope>
    <source>
        <strain evidence="2">JCM19235</strain>
    </source>
</reference>